<reference evidence="2" key="1">
    <citation type="submission" date="2025-08" db="UniProtKB">
        <authorList>
            <consortium name="RefSeq"/>
        </authorList>
    </citation>
    <scope>IDENTIFICATION</scope>
    <source>
        <tissue evidence="2">Whole body</tissue>
    </source>
</reference>
<dbReference type="GeneID" id="112452057"/>
<dbReference type="Proteomes" id="UP000504618">
    <property type="component" value="Unplaced"/>
</dbReference>
<evidence type="ECO:0000313" key="2">
    <source>
        <dbReference type="RefSeq" id="XP_024867843.1"/>
    </source>
</evidence>
<dbReference type="OrthoDB" id="7553086at2759"/>
<proteinExistence type="predicted"/>
<organism evidence="1 2">
    <name type="scientific">Temnothorax curvispinosus</name>
    <dbReference type="NCBI Taxonomy" id="300111"/>
    <lineage>
        <taxon>Eukaryota</taxon>
        <taxon>Metazoa</taxon>
        <taxon>Ecdysozoa</taxon>
        <taxon>Arthropoda</taxon>
        <taxon>Hexapoda</taxon>
        <taxon>Insecta</taxon>
        <taxon>Pterygota</taxon>
        <taxon>Neoptera</taxon>
        <taxon>Endopterygota</taxon>
        <taxon>Hymenoptera</taxon>
        <taxon>Apocrita</taxon>
        <taxon>Aculeata</taxon>
        <taxon>Formicoidea</taxon>
        <taxon>Formicidae</taxon>
        <taxon>Myrmicinae</taxon>
        <taxon>Temnothorax</taxon>
    </lineage>
</organism>
<keyword evidence="1" id="KW-1185">Reference proteome</keyword>
<evidence type="ECO:0000313" key="1">
    <source>
        <dbReference type="Proteomes" id="UP000504618"/>
    </source>
</evidence>
<accession>A0A6J1PEH9</accession>
<dbReference type="PANTHER" id="PTHR33053:SF24">
    <property type="entry name" value="TRANSPOSASE DOMAIN-CONTAINING PROTEIN"/>
    <property type="match status" value="1"/>
</dbReference>
<name>A0A6J1PEH9_9HYME</name>
<dbReference type="AlphaFoldDB" id="A0A6J1PEH9"/>
<sequence length="504" mass="58108">MSLMSYRKCCVGKRQLYRRIANEKVKFFKELIVSNSQEHNQEKNVKRDKIEKYYNKNEEIVSNDTSDDDIGTFDIERTENQSSLNLSCELDNVIGNIEDESTSDSNLCKLIRHWAVIKHNISHSALTDLLHILHHFHPELPLTSKSLLETPVSINTKKLDTGEYCHIGLTQNLQNIAKFHVGNTIELSFNIDGLPLFNSTNKHLWPILGLVKNVQNMSPFVIGIFYGESKPSPLHLYLEDFITELSLLLKNGLQVNDRFFNIKIHSFVCDAPARAYIKQVKNHNGYSCCEKCEESGIYFERRIILRNTNARRRTDESFVLQRDEDHHVGISPLLELKIGMVTQFLLDYMHGVCLGVTKKLLHTWISGKSNVKLGHRLTDLLSKKLVALGSFMPSEFNRKPRSLTDLCRWKATEFRSFLLYLGPVVLRDILDISVYEHFLLFHSAISILTSKHNINNLGLLLAQELLETFINYAEKIYGFEFYVYNVHILCHLTSDVQMYGPLDN</sequence>
<dbReference type="RefSeq" id="XP_024867843.1">
    <property type="nucleotide sequence ID" value="XM_025012075.1"/>
</dbReference>
<dbReference type="PANTHER" id="PTHR33053">
    <property type="entry name" value="PROTEIN, PUTATIVE-RELATED"/>
    <property type="match status" value="1"/>
</dbReference>
<protein>
    <submittedName>
        <fullName evidence="2">Uncharacterized protein LOC112452057</fullName>
    </submittedName>
</protein>
<gene>
    <name evidence="2" type="primary">LOC112452057</name>
</gene>